<reference evidence="2" key="1">
    <citation type="submission" date="2016-12" db="EMBL/GenBank/DDBJ databases">
        <authorList>
            <person name="Gaudriault S."/>
        </authorList>
    </citation>
    <scope>NUCLEOTIDE SEQUENCE [LARGE SCALE GENOMIC DNA]</scope>
    <source>
        <strain evidence="2">HGB1681 (deposited as PTA-6826 in the American Type Culture Collection)</strain>
    </source>
</reference>
<sequence length="48" mass="5548">MASTQNNPTQHVTIRQFLILEGGINFHYDSFTHKKSATIIALFHWVYA</sequence>
<evidence type="ECO:0000313" key="1">
    <source>
        <dbReference type="EMBL" id="SIP72752.1"/>
    </source>
</evidence>
<dbReference type="EMBL" id="FTLG01000076">
    <property type="protein sequence ID" value="SIP72752.1"/>
    <property type="molecule type" value="Genomic_DNA"/>
</dbReference>
<organism evidence="1 2">
    <name type="scientific">Xenorhabdus innexi</name>
    <dbReference type="NCBI Taxonomy" id="290109"/>
    <lineage>
        <taxon>Bacteria</taxon>
        <taxon>Pseudomonadati</taxon>
        <taxon>Pseudomonadota</taxon>
        <taxon>Gammaproteobacteria</taxon>
        <taxon>Enterobacterales</taxon>
        <taxon>Morganellaceae</taxon>
        <taxon>Xenorhabdus</taxon>
    </lineage>
</organism>
<dbReference type="AlphaFoldDB" id="A0A1N6MVB6"/>
<name>A0A1N6MVB6_9GAMM</name>
<dbReference type="Proteomes" id="UP000196435">
    <property type="component" value="Unassembled WGS sequence"/>
</dbReference>
<gene>
    <name evidence="1" type="ORF">XIS1_1670012</name>
</gene>
<proteinExistence type="predicted"/>
<evidence type="ECO:0000313" key="2">
    <source>
        <dbReference type="Proteomes" id="UP000196435"/>
    </source>
</evidence>
<protein>
    <submittedName>
        <fullName evidence="1">Uncharacterized protein</fullName>
    </submittedName>
</protein>
<accession>A0A1N6MVB6</accession>